<dbReference type="AlphaFoldDB" id="A0A542DLK6"/>
<keyword evidence="1" id="KW-0472">Membrane</keyword>
<dbReference type="EMBL" id="VFML01000001">
    <property type="protein sequence ID" value="TQJ03982.1"/>
    <property type="molecule type" value="Genomic_DNA"/>
</dbReference>
<gene>
    <name evidence="2" type="ORF">FB471_3759</name>
</gene>
<protein>
    <recommendedName>
        <fullName evidence="4">ABC-type transport system involved in multi-copper enzyme maturation permease subunit</fullName>
    </recommendedName>
</protein>
<evidence type="ECO:0000313" key="2">
    <source>
        <dbReference type="EMBL" id="TQJ03982.1"/>
    </source>
</evidence>
<dbReference type="RefSeq" id="WP_246076468.1">
    <property type="nucleotide sequence ID" value="NZ_VFML01000001.1"/>
</dbReference>
<sequence>MTSRLRRFFWPLPPWVLIIPASAILGIVLASTWDMLSWRYQEWVQTSAQFHQQTAWAAPTAAMVAAFVAGRLTPPHRIYALPTSGRTGSPVILLHLRKLVGTLLAGYLLGLAPLVIVSAIDAQFGGPHILTMISGLLGMTAAIATGYLIGVIARTALVAPAAFLLIFGTTVLGYSGDSYAPVIPVLYVEPSLGQVENLPMVLFRCIFFLAVAAVAIIVSSLILANRRERTKASALSMWGAAAVPVVLAVGGLVTTPALFVTPSDPPRQCAMRADVEFCVHAGHRTELGPIMETLGPVIEAYGENQRKIVRIYDRALVLDETRVASNTHVVYLAPLTTPRPDDPEDSAKYHLAGALTGQAACREQHPAEIGGAAGSASGPITIQSDLETWLARAGELESIPNAFQDFSPEEMSKWIAENNDAIESCSTRKDDIRRQ</sequence>
<feature type="transmembrane region" description="Helical" evidence="1">
    <location>
        <begin position="12"/>
        <end position="33"/>
    </location>
</feature>
<dbReference type="Proteomes" id="UP000320876">
    <property type="component" value="Unassembled WGS sequence"/>
</dbReference>
<feature type="transmembrane region" description="Helical" evidence="1">
    <location>
        <begin position="235"/>
        <end position="259"/>
    </location>
</feature>
<evidence type="ECO:0008006" key="4">
    <source>
        <dbReference type="Google" id="ProtNLM"/>
    </source>
</evidence>
<name>A0A542DLK6_AMYCI</name>
<accession>A0A542DLK6</accession>
<comment type="caution">
    <text evidence="2">The sequence shown here is derived from an EMBL/GenBank/DDBJ whole genome shotgun (WGS) entry which is preliminary data.</text>
</comment>
<keyword evidence="3" id="KW-1185">Reference proteome</keyword>
<evidence type="ECO:0000313" key="3">
    <source>
        <dbReference type="Proteomes" id="UP000320876"/>
    </source>
</evidence>
<proteinExistence type="predicted"/>
<feature type="transmembrane region" description="Helical" evidence="1">
    <location>
        <begin position="201"/>
        <end position="223"/>
    </location>
</feature>
<keyword evidence="1" id="KW-1133">Transmembrane helix</keyword>
<feature type="transmembrane region" description="Helical" evidence="1">
    <location>
        <begin position="156"/>
        <end position="176"/>
    </location>
</feature>
<evidence type="ECO:0000256" key="1">
    <source>
        <dbReference type="SAM" id="Phobius"/>
    </source>
</evidence>
<organism evidence="2 3">
    <name type="scientific">Amycolatopsis cihanbeyliensis</name>
    <dbReference type="NCBI Taxonomy" id="1128664"/>
    <lineage>
        <taxon>Bacteria</taxon>
        <taxon>Bacillati</taxon>
        <taxon>Actinomycetota</taxon>
        <taxon>Actinomycetes</taxon>
        <taxon>Pseudonocardiales</taxon>
        <taxon>Pseudonocardiaceae</taxon>
        <taxon>Amycolatopsis</taxon>
    </lineage>
</organism>
<feature type="transmembrane region" description="Helical" evidence="1">
    <location>
        <begin position="99"/>
        <end position="120"/>
    </location>
</feature>
<reference evidence="2 3" key="1">
    <citation type="submission" date="2019-06" db="EMBL/GenBank/DDBJ databases">
        <title>Sequencing the genomes of 1000 actinobacteria strains.</title>
        <authorList>
            <person name="Klenk H.-P."/>
        </authorList>
    </citation>
    <scope>NUCLEOTIDE SEQUENCE [LARGE SCALE GENOMIC DNA]</scope>
    <source>
        <strain evidence="2 3">DSM 45679</strain>
    </source>
</reference>
<keyword evidence="1" id="KW-0812">Transmembrane</keyword>
<feature type="transmembrane region" description="Helical" evidence="1">
    <location>
        <begin position="126"/>
        <end position="149"/>
    </location>
</feature>